<organism evidence="2 3">
    <name type="scientific">Ruminococcus albus</name>
    <dbReference type="NCBI Taxonomy" id="1264"/>
    <lineage>
        <taxon>Bacteria</taxon>
        <taxon>Bacillati</taxon>
        <taxon>Bacillota</taxon>
        <taxon>Clostridia</taxon>
        <taxon>Eubacteriales</taxon>
        <taxon>Oscillospiraceae</taxon>
        <taxon>Ruminococcus</taxon>
    </lineage>
</organism>
<evidence type="ECO:0000256" key="1">
    <source>
        <dbReference type="SAM" id="Phobius"/>
    </source>
</evidence>
<protein>
    <submittedName>
        <fullName evidence="2">Uncharacterized protein</fullName>
    </submittedName>
</protein>
<dbReference type="Proteomes" id="UP000182192">
    <property type="component" value="Unassembled WGS sequence"/>
</dbReference>
<reference evidence="2 3" key="1">
    <citation type="submission" date="2016-10" db="EMBL/GenBank/DDBJ databases">
        <authorList>
            <person name="de Groot N.N."/>
        </authorList>
    </citation>
    <scope>NUCLEOTIDE SEQUENCE [LARGE SCALE GENOMIC DNA]</scope>
    <source>
        <strain evidence="2 3">AR67</strain>
    </source>
</reference>
<keyword evidence="1" id="KW-0812">Transmembrane</keyword>
<dbReference type="EMBL" id="FOKQ01000003">
    <property type="protein sequence ID" value="SFB77949.1"/>
    <property type="molecule type" value="Genomic_DNA"/>
</dbReference>
<feature type="transmembrane region" description="Helical" evidence="1">
    <location>
        <begin position="72"/>
        <end position="91"/>
    </location>
</feature>
<evidence type="ECO:0000313" key="3">
    <source>
        <dbReference type="Proteomes" id="UP000182192"/>
    </source>
</evidence>
<proteinExistence type="predicted"/>
<dbReference type="AlphaFoldDB" id="A0A1I1DSE5"/>
<keyword evidence="1" id="KW-1133">Transmembrane helix</keyword>
<gene>
    <name evidence="2" type="ORF">SAMN02910406_00508</name>
</gene>
<accession>A0A1I1DSE5</accession>
<sequence>MIKGVNKQIIEIKCTNSEYFERALLFVNSNCELFSENDPHIVAGEYLQKLTDEMEGVERDEKNFHDKTLRSLLTVLFGAIVTSVLVVVLIAL</sequence>
<keyword evidence="1" id="KW-0472">Membrane</keyword>
<evidence type="ECO:0000313" key="2">
    <source>
        <dbReference type="EMBL" id="SFB77949.1"/>
    </source>
</evidence>
<name>A0A1I1DSE5_RUMAL</name>